<organism evidence="1 2">
    <name type="scientific">Ridgeia piscesae</name>
    <name type="common">Tubeworm</name>
    <dbReference type="NCBI Taxonomy" id="27915"/>
    <lineage>
        <taxon>Eukaryota</taxon>
        <taxon>Metazoa</taxon>
        <taxon>Spiralia</taxon>
        <taxon>Lophotrochozoa</taxon>
        <taxon>Annelida</taxon>
        <taxon>Polychaeta</taxon>
        <taxon>Sedentaria</taxon>
        <taxon>Canalipalpata</taxon>
        <taxon>Sabellida</taxon>
        <taxon>Siboglinidae</taxon>
        <taxon>Ridgeia</taxon>
    </lineage>
</organism>
<gene>
    <name evidence="1" type="ORF">NP493_193g02037</name>
</gene>
<comment type="caution">
    <text evidence="1">The sequence shown here is derived from an EMBL/GenBank/DDBJ whole genome shotgun (WGS) entry which is preliminary data.</text>
</comment>
<sequence>MCTETTKVFWYKCHGLFVNSPVMITVKSCLKCRFNTIIFYVCLNHCHGLWRITVT</sequence>
<protein>
    <submittedName>
        <fullName evidence="1">Uncharacterized protein</fullName>
    </submittedName>
</protein>
<keyword evidence="2" id="KW-1185">Reference proteome</keyword>
<evidence type="ECO:0000313" key="2">
    <source>
        <dbReference type="Proteomes" id="UP001209878"/>
    </source>
</evidence>
<accession>A0AAD9UEP6</accession>
<reference evidence="1" key="1">
    <citation type="journal article" date="2023" name="Mol. Biol. Evol.">
        <title>Third-Generation Sequencing Reveals the Adaptive Role of the Epigenome in Three Deep-Sea Polychaetes.</title>
        <authorList>
            <person name="Perez M."/>
            <person name="Aroh O."/>
            <person name="Sun Y."/>
            <person name="Lan Y."/>
            <person name="Juniper S.K."/>
            <person name="Young C.R."/>
            <person name="Angers B."/>
            <person name="Qian P.Y."/>
        </authorList>
    </citation>
    <scope>NUCLEOTIDE SEQUENCE</scope>
    <source>
        <strain evidence="1">R07B-5</strain>
    </source>
</reference>
<evidence type="ECO:0000313" key="1">
    <source>
        <dbReference type="EMBL" id="KAK2186708.1"/>
    </source>
</evidence>
<dbReference type="Proteomes" id="UP001209878">
    <property type="component" value="Unassembled WGS sequence"/>
</dbReference>
<name>A0AAD9UEP6_RIDPI</name>
<dbReference type="EMBL" id="JAODUO010000191">
    <property type="protein sequence ID" value="KAK2186708.1"/>
    <property type="molecule type" value="Genomic_DNA"/>
</dbReference>
<proteinExistence type="predicted"/>
<dbReference type="AlphaFoldDB" id="A0AAD9UEP6"/>